<dbReference type="InterPro" id="IPR011611">
    <property type="entry name" value="PfkB_dom"/>
</dbReference>
<protein>
    <recommendedName>
        <fullName evidence="1">Ig-like domain-containing protein</fullName>
    </recommendedName>
</protein>
<proteinExistence type="predicted"/>
<dbReference type="OrthoDB" id="497927at2759"/>
<evidence type="ECO:0000259" key="1">
    <source>
        <dbReference type="PROSITE" id="PS50835"/>
    </source>
</evidence>
<dbReference type="SUPFAM" id="SSF53613">
    <property type="entry name" value="Ribokinase-like"/>
    <property type="match status" value="1"/>
</dbReference>
<dbReference type="PANTHER" id="PTHR47098:SF2">
    <property type="entry name" value="PROTEIN MAK32"/>
    <property type="match status" value="1"/>
</dbReference>
<sequence>MGTDDDDKGPILLSCGSLIIDDIVYEDGTEQKDVLGGAGVFAIYGARLWYKPPLSRQIGYTVQRGHDFVPEIQQELERLSISLNPQDHLDLYTPRGLNTFSSDDHRDFEYIHPVIRIFPRDFPPKWLLSGQIVHLICSAARAQEIVDEWHTLQRKYAIQYEASHVPKTMFMWEPLPWDCLPEKWEEFTRVMKLIDIVSPNHEEAAAVLGTTMADLIDTLGSEHKALDHLADRFLQAGIGESNKGCIAIRAGKRGALVARNDTPHWLVPAYWQSQDHSRVRDVTGAGNAFCGGFCVGYLLNKDIIDAALYGSVSASFTVEQVGVPKLNITHESWNDDLSPDGRLADLRCRISTHMPSSEQQWRSTGKN</sequence>
<feature type="domain" description="Ig-like" evidence="1">
    <location>
        <begin position="324"/>
        <end position="367"/>
    </location>
</feature>
<dbReference type="PROSITE" id="PS50835">
    <property type="entry name" value="IG_LIKE"/>
    <property type="match status" value="1"/>
</dbReference>
<dbReference type="EMBL" id="JAEPQZ010000008">
    <property type="protein sequence ID" value="KAG2178144.1"/>
    <property type="molecule type" value="Genomic_DNA"/>
</dbReference>
<gene>
    <name evidence="2" type="ORF">INT43_003397</name>
</gene>
<dbReference type="Gene3D" id="3.40.1190.20">
    <property type="match status" value="1"/>
</dbReference>
<dbReference type="InterPro" id="IPR007110">
    <property type="entry name" value="Ig-like_dom"/>
</dbReference>
<comment type="caution">
    <text evidence="2">The sequence shown here is derived from an EMBL/GenBank/DDBJ whole genome shotgun (WGS) entry which is preliminary data.</text>
</comment>
<keyword evidence="3" id="KW-1185">Reference proteome</keyword>
<organism evidence="2 3">
    <name type="scientific">Mortierella isabellina</name>
    <name type="common">Filamentous fungus</name>
    <name type="synonym">Umbelopsis isabellina</name>
    <dbReference type="NCBI Taxonomy" id="91625"/>
    <lineage>
        <taxon>Eukaryota</taxon>
        <taxon>Fungi</taxon>
        <taxon>Fungi incertae sedis</taxon>
        <taxon>Mucoromycota</taxon>
        <taxon>Mucoromycotina</taxon>
        <taxon>Umbelopsidomycetes</taxon>
        <taxon>Umbelopsidales</taxon>
        <taxon>Umbelopsidaceae</taxon>
        <taxon>Umbelopsis</taxon>
    </lineage>
</organism>
<reference evidence="2" key="1">
    <citation type="submission" date="2020-12" db="EMBL/GenBank/DDBJ databases">
        <title>Metabolic potential, ecology and presence of endohyphal bacteria is reflected in genomic diversity of Mucoromycotina.</title>
        <authorList>
            <person name="Muszewska A."/>
            <person name="Okrasinska A."/>
            <person name="Steczkiewicz K."/>
            <person name="Drgas O."/>
            <person name="Orlowska M."/>
            <person name="Perlinska-Lenart U."/>
            <person name="Aleksandrzak-Piekarczyk T."/>
            <person name="Szatraj K."/>
            <person name="Zielenkiewicz U."/>
            <person name="Pilsyk S."/>
            <person name="Malc E."/>
            <person name="Mieczkowski P."/>
            <person name="Kruszewska J.S."/>
            <person name="Biernat P."/>
            <person name="Pawlowska J."/>
        </authorList>
    </citation>
    <scope>NUCLEOTIDE SEQUENCE</scope>
    <source>
        <strain evidence="2">WA0000067209</strain>
    </source>
</reference>
<evidence type="ECO:0000313" key="3">
    <source>
        <dbReference type="Proteomes" id="UP000654370"/>
    </source>
</evidence>
<dbReference type="InterPro" id="IPR029056">
    <property type="entry name" value="Ribokinase-like"/>
</dbReference>
<dbReference type="Pfam" id="PF00294">
    <property type="entry name" value="PfkB"/>
    <property type="match status" value="1"/>
</dbReference>
<accession>A0A8H7PRF6</accession>
<dbReference type="Proteomes" id="UP000654370">
    <property type="component" value="Unassembled WGS sequence"/>
</dbReference>
<name>A0A8H7PRF6_MORIS</name>
<evidence type="ECO:0000313" key="2">
    <source>
        <dbReference type="EMBL" id="KAG2178144.1"/>
    </source>
</evidence>
<dbReference type="PANTHER" id="PTHR47098">
    <property type="entry name" value="PROTEIN MAK32"/>
    <property type="match status" value="1"/>
</dbReference>
<dbReference type="AlphaFoldDB" id="A0A8H7PRF6"/>